<feature type="compositionally biased region" description="Low complexity" evidence="16">
    <location>
        <begin position="49"/>
        <end position="64"/>
    </location>
</feature>
<accession>A0A1Y2H7B3</accession>
<evidence type="ECO:0000256" key="6">
    <source>
        <dbReference type="ARBA" id="ARBA00022642"/>
    </source>
</evidence>
<dbReference type="GO" id="GO:0009435">
    <property type="term" value="P:NAD+ biosynthetic process"/>
    <property type="evidence" value="ECO:0007669"/>
    <property type="project" value="UniProtKB-UniPathway"/>
</dbReference>
<gene>
    <name evidence="18" type="ORF">BCR44DRAFT_60830</name>
</gene>
<keyword evidence="12" id="KW-0539">Nucleus</keyword>
<organism evidence="18 19">
    <name type="scientific">Catenaria anguillulae PL171</name>
    <dbReference type="NCBI Taxonomy" id="765915"/>
    <lineage>
        <taxon>Eukaryota</taxon>
        <taxon>Fungi</taxon>
        <taxon>Fungi incertae sedis</taxon>
        <taxon>Blastocladiomycota</taxon>
        <taxon>Blastocladiomycetes</taxon>
        <taxon>Blastocladiales</taxon>
        <taxon>Catenariaceae</taxon>
        <taxon>Catenaria</taxon>
    </lineage>
</organism>
<dbReference type="InterPro" id="IPR051182">
    <property type="entry name" value="Euk_NMN_adenylyltrnsfrase"/>
</dbReference>
<dbReference type="GO" id="GO:0005524">
    <property type="term" value="F:ATP binding"/>
    <property type="evidence" value="ECO:0007669"/>
    <property type="project" value="UniProtKB-KW"/>
</dbReference>
<dbReference type="GO" id="GO:0005634">
    <property type="term" value="C:nucleus"/>
    <property type="evidence" value="ECO:0007669"/>
    <property type="project" value="UniProtKB-SubCell"/>
</dbReference>
<evidence type="ECO:0000256" key="1">
    <source>
        <dbReference type="ARBA" id="ARBA00004123"/>
    </source>
</evidence>
<sequence>MTPANTLALPTGVASVPAASVPDRLSVALSLTAQSEYGVDSSRPPPGRSSPAGSSRASTSTSPRRSPPPTTTTTTTDTADHPAASGSREPLANLATPVPLPSNSRLLSSSSPLPAAPPTVASSHPALARIAESASSLASITPRAASRSAHSLAALSISSQVMTMHPYSFPTERLQRTQVDPQKEPLVLVACGSYSPITYLHLRMFEMAMDWVREDGRFEILAGYFSPVHEAYGKVGLASAAHRVAMCRLAAQASDWLMVDTWEPTRDGYVRTVEVLDHFNQELNGRLGGVELPDGTRRKVRIMLLAGGDLIESFGTPNLWAEADLHRILGEYGCFIIERTGADVWAFLLSHDILYEHRRNVFVVKQLIYNDISSTKVRLFVKRNMSIKYLVPDAVMHHIYAHRLYIGEREPPSAVI</sequence>
<evidence type="ECO:0000256" key="16">
    <source>
        <dbReference type="SAM" id="MobiDB-lite"/>
    </source>
</evidence>
<evidence type="ECO:0000256" key="11">
    <source>
        <dbReference type="ARBA" id="ARBA00023027"/>
    </source>
</evidence>
<keyword evidence="8 15" id="KW-0548">Nucleotidyltransferase</keyword>
<evidence type="ECO:0000256" key="4">
    <source>
        <dbReference type="ARBA" id="ARBA00007064"/>
    </source>
</evidence>
<evidence type="ECO:0000256" key="15">
    <source>
        <dbReference type="RuleBase" id="RU362021"/>
    </source>
</evidence>
<reference evidence="18 19" key="1">
    <citation type="submission" date="2016-07" db="EMBL/GenBank/DDBJ databases">
        <title>Pervasive Adenine N6-methylation of Active Genes in Fungi.</title>
        <authorList>
            <consortium name="DOE Joint Genome Institute"/>
            <person name="Mondo S.J."/>
            <person name="Dannebaum R.O."/>
            <person name="Kuo R.C."/>
            <person name="Labutti K."/>
            <person name="Haridas S."/>
            <person name="Kuo A."/>
            <person name="Salamov A."/>
            <person name="Ahrendt S.R."/>
            <person name="Lipzen A."/>
            <person name="Sullivan W."/>
            <person name="Andreopoulos W.B."/>
            <person name="Clum A."/>
            <person name="Lindquist E."/>
            <person name="Daum C."/>
            <person name="Ramamoorthy G.K."/>
            <person name="Gryganskyi A."/>
            <person name="Culley D."/>
            <person name="Magnuson J.K."/>
            <person name="James T.Y."/>
            <person name="O'Malley M.A."/>
            <person name="Stajich J.E."/>
            <person name="Spatafora J.W."/>
            <person name="Visel A."/>
            <person name="Grigoriev I.V."/>
        </authorList>
    </citation>
    <scope>NUCLEOTIDE SEQUENCE [LARGE SCALE GENOMIC DNA]</scope>
    <source>
        <strain evidence="18 19">PL171</strain>
    </source>
</reference>
<comment type="caution">
    <text evidence="18">The sequence shown here is derived from an EMBL/GenBank/DDBJ whole genome shotgun (WGS) entry which is preliminary data.</text>
</comment>
<dbReference type="InterPro" id="IPR045094">
    <property type="entry name" value="NMNAT_euk"/>
</dbReference>
<dbReference type="GO" id="GO:0000309">
    <property type="term" value="F:nicotinamide-nucleotide adenylyltransferase activity"/>
    <property type="evidence" value="ECO:0007669"/>
    <property type="project" value="UniProtKB-EC"/>
</dbReference>
<dbReference type="UniPathway" id="UPA00253">
    <property type="reaction ID" value="UER00332"/>
</dbReference>
<protein>
    <recommendedName>
        <fullName evidence="15">Nicotinamide-nucleotide adenylyltransferase</fullName>
        <ecNumber evidence="15">2.7.7.1</ecNumber>
        <ecNumber evidence="15">2.7.7.18</ecNumber>
    </recommendedName>
</protein>
<dbReference type="AlphaFoldDB" id="A0A1Y2H7B3"/>
<dbReference type="EC" id="2.7.7.18" evidence="15"/>
<name>A0A1Y2H7B3_9FUNG</name>
<evidence type="ECO:0000256" key="5">
    <source>
        <dbReference type="ARBA" id="ARBA00022553"/>
    </source>
</evidence>
<comment type="pathway">
    <text evidence="3">Cofactor biosynthesis; NAD(+) biosynthesis; deamido-NAD(+) from nicotinate D-ribonucleotide: step 1/1.</text>
</comment>
<evidence type="ECO:0000256" key="10">
    <source>
        <dbReference type="ARBA" id="ARBA00022840"/>
    </source>
</evidence>
<keyword evidence="6 15" id="KW-0662">Pyridine nucleotide biosynthesis</keyword>
<feature type="compositionally biased region" description="Low complexity" evidence="16">
    <location>
        <begin position="71"/>
        <end position="85"/>
    </location>
</feature>
<evidence type="ECO:0000256" key="12">
    <source>
        <dbReference type="ARBA" id="ARBA00023242"/>
    </source>
</evidence>
<evidence type="ECO:0000259" key="17">
    <source>
        <dbReference type="Pfam" id="PF01467"/>
    </source>
</evidence>
<comment type="subcellular location">
    <subcellularLocation>
        <location evidence="1">Nucleus</location>
    </subcellularLocation>
</comment>
<dbReference type="FunFam" id="3.40.50.620:FF:000074">
    <property type="entry name" value="Nicotinamide-nucleotide adenylyltransferase"/>
    <property type="match status" value="1"/>
</dbReference>
<dbReference type="Pfam" id="PF01467">
    <property type="entry name" value="CTP_transf_like"/>
    <property type="match status" value="1"/>
</dbReference>
<dbReference type="Gene3D" id="3.40.50.620">
    <property type="entry name" value="HUPs"/>
    <property type="match status" value="1"/>
</dbReference>
<keyword evidence="11 15" id="KW-0520">NAD</keyword>
<keyword evidence="7 15" id="KW-0808">Transferase</keyword>
<dbReference type="GO" id="GO:0004515">
    <property type="term" value="F:nicotinate-nucleotide adenylyltransferase activity"/>
    <property type="evidence" value="ECO:0007669"/>
    <property type="project" value="UniProtKB-EC"/>
</dbReference>
<keyword evidence="5" id="KW-0597">Phosphoprotein</keyword>
<comment type="pathway">
    <text evidence="2 15">Cofactor biosynthesis; NAD(+) biosynthesis; NAD(+) from nicotinamide D-ribonucleotide: step 1/1.</text>
</comment>
<dbReference type="CDD" id="cd09286">
    <property type="entry name" value="NMNAT_Eukarya"/>
    <property type="match status" value="1"/>
</dbReference>
<dbReference type="STRING" id="765915.A0A1Y2H7B3"/>
<comment type="catalytic activity">
    <reaction evidence="13 15">
        <text>nicotinate beta-D-ribonucleotide + ATP + H(+) = deamido-NAD(+) + diphosphate</text>
        <dbReference type="Rhea" id="RHEA:22860"/>
        <dbReference type="ChEBI" id="CHEBI:15378"/>
        <dbReference type="ChEBI" id="CHEBI:30616"/>
        <dbReference type="ChEBI" id="CHEBI:33019"/>
        <dbReference type="ChEBI" id="CHEBI:57502"/>
        <dbReference type="ChEBI" id="CHEBI:58437"/>
        <dbReference type="EC" id="2.7.7.18"/>
    </reaction>
</comment>
<keyword evidence="10 15" id="KW-0067">ATP-binding</keyword>
<comment type="catalytic activity">
    <reaction evidence="14 15">
        <text>beta-nicotinamide D-ribonucleotide + ATP + H(+) = diphosphate + NAD(+)</text>
        <dbReference type="Rhea" id="RHEA:21360"/>
        <dbReference type="ChEBI" id="CHEBI:14649"/>
        <dbReference type="ChEBI" id="CHEBI:15378"/>
        <dbReference type="ChEBI" id="CHEBI:30616"/>
        <dbReference type="ChEBI" id="CHEBI:33019"/>
        <dbReference type="ChEBI" id="CHEBI:57540"/>
        <dbReference type="EC" id="2.7.7.1"/>
    </reaction>
</comment>
<dbReference type="PANTHER" id="PTHR12039:SF0">
    <property type="entry name" value="NICOTINAMIDE-NUCLEOTIDE ADENYLYLTRANSFERASE"/>
    <property type="match status" value="1"/>
</dbReference>
<dbReference type="PANTHER" id="PTHR12039">
    <property type="entry name" value="NICOTINAMIDE MONONUCLEOTIDE ADENYLYLTRANSFERASE"/>
    <property type="match status" value="1"/>
</dbReference>
<evidence type="ECO:0000313" key="18">
    <source>
        <dbReference type="EMBL" id="ORZ30478.1"/>
    </source>
</evidence>
<dbReference type="OrthoDB" id="422187at2759"/>
<feature type="region of interest" description="Disordered" evidence="16">
    <location>
        <begin position="35"/>
        <end position="121"/>
    </location>
</feature>
<evidence type="ECO:0000256" key="14">
    <source>
        <dbReference type="ARBA" id="ARBA00049001"/>
    </source>
</evidence>
<evidence type="ECO:0000256" key="8">
    <source>
        <dbReference type="ARBA" id="ARBA00022695"/>
    </source>
</evidence>
<evidence type="ECO:0000256" key="7">
    <source>
        <dbReference type="ARBA" id="ARBA00022679"/>
    </source>
</evidence>
<comment type="similarity">
    <text evidence="4 15">Belongs to the eukaryotic NMN adenylyltransferase family.</text>
</comment>
<dbReference type="InterPro" id="IPR005248">
    <property type="entry name" value="NadD/NMNAT"/>
</dbReference>
<keyword evidence="19" id="KW-1185">Reference proteome</keyword>
<evidence type="ECO:0000256" key="9">
    <source>
        <dbReference type="ARBA" id="ARBA00022741"/>
    </source>
</evidence>
<dbReference type="EMBL" id="MCFL01000084">
    <property type="protein sequence ID" value="ORZ30478.1"/>
    <property type="molecule type" value="Genomic_DNA"/>
</dbReference>
<dbReference type="Proteomes" id="UP000193411">
    <property type="component" value="Unassembled WGS sequence"/>
</dbReference>
<dbReference type="EC" id="2.7.7.1" evidence="15"/>
<keyword evidence="9 15" id="KW-0547">Nucleotide-binding</keyword>
<evidence type="ECO:0000313" key="19">
    <source>
        <dbReference type="Proteomes" id="UP000193411"/>
    </source>
</evidence>
<evidence type="ECO:0000256" key="13">
    <source>
        <dbReference type="ARBA" id="ARBA00048721"/>
    </source>
</evidence>
<feature type="domain" description="Cytidyltransferase-like" evidence="17">
    <location>
        <begin position="189"/>
        <end position="378"/>
    </location>
</feature>
<evidence type="ECO:0000256" key="2">
    <source>
        <dbReference type="ARBA" id="ARBA00004658"/>
    </source>
</evidence>
<evidence type="ECO:0000256" key="3">
    <source>
        <dbReference type="ARBA" id="ARBA00005019"/>
    </source>
</evidence>
<feature type="compositionally biased region" description="Low complexity" evidence="16">
    <location>
        <begin position="101"/>
        <end position="121"/>
    </location>
</feature>
<proteinExistence type="inferred from homology"/>
<dbReference type="InterPro" id="IPR014729">
    <property type="entry name" value="Rossmann-like_a/b/a_fold"/>
</dbReference>
<dbReference type="SUPFAM" id="SSF52374">
    <property type="entry name" value="Nucleotidylyl transferase"/>
    <property type="match status" value="1"/>
</dbReference>
<dbReference type="InterPro" id="IPR004821">
    <property type="entry name" value="Cyt_trans-like"/>
</dbReference>
<dbReference type="NCBIfam" id="TIGR00482">
    <property type="entry name" value="nicotinate (nicotinamide) nucleotide adenylyltransferase"/>
    <property type="match status" value="1"/>
</dbReference>